<accession>A0A9W4J7Q4</accession>
<protein>
    <submittedName>
        <fullName evidence="3">Uncharacterized protein</fullName>
    </submittedName>
</protein>
<feature type="domain" description="AMP-binding enzyme C-terminal" evidence="2">
    <location>
        <begin position="488"/>
        <end position="569"/>
    </location>
</feature>
<dbReference type="SUPFAM" id="SSF56801">
    <property type="entry name" value="Acetyl-CoA synthetase-like"/>
    <property type="match status" value="1"/>
</dbReference>
<evidence type="ECO:0000259" key="1">
    <source>
        <dbReference type="Pfam" id="PF00501"/>
    </source>
</evidence>
<dbReference type="Gene3D" id="3.40.50.12780">
    <property type="entry name" value="N-terminal domain of ligase-like"/>
    <property type="match status" value="1"/>
</dbReference>
<dbReference type="InterPro" id="IPR000873">
    <property type="entry name" value="AMP-dep_synth/lig_dom"/>
</dbReference>
<dbReference type="Gene3D" id="3.40.50.980">
    <property type="match status" value="1"/>
</dbReference>
<dbReference type="GO" id="GO:0031956">
    <property type="term" value="F:medium-chain fatty acid-CoA ligase activity"/>
    <property type="evidence" value="ECO:0007669"/>
    <property type="project" value="TreeGrafter"/>
</dbReference>
<comment type="caution">
    <text evidence="3">The sequence shown here is derived from an EMBL/GenBank/DDBJ whole genome shotgun (WGS) entry which is preliminary data.</text>
</comment>
<gene>
    <name evidence="3" type="ORF">PSALAMII_LOCUS6087</name>
</gene>
<dbReference type="InterPro" id="IPR042099">
    <property type="entry name" value="ANL_N_sf"/>
</dbReference>
<dbReference type="PANTHER" id="PTHR43201:SF6">
    <property type="entry name" value="ACYL COA SYNTHETASE (EUROFUNG)"/>
    <property type="match status" value="1"/>
</dbReference>
<organism evidence="3 4">
    <name type="scientific">Penicillium salamii</name>
    <dbReference type="NCBI Taxonomy" id="1612424"/>
    <lineage>
        <taxon>Eukaryota</taxon>
        <taxon>Fungi</taxon>
        <taxon>Dikarya</taxon>
        <taxon>Ascomycota</taxon>
        <taxon>Pezizomycotina</taxon>
        <taxon>Eurotiomycetes</taxon>
        <taxon>Eurotiomycetidae</taxon>
        <taxon>Eurotiales</taxon>
        <taxon>Aspergillaceae</taxon>
        <taxon>Penicillium</taxon>
    </lineage>
</organism>
<dbReference type="EMBL" id="CAJVPD010000238">
    <property type="protein sequence ID" value="CAG8384489.1"/>
    <property type="molecule type" value="Genomic_DNA"/>
</dbReference>
<feature type="domain" description="AMP-dependent synthetase/ligase" evidence="1">
    <location>
        <begin position="26"/>
        <end position="211"/>
    </location>
</feature>
<evidence type="ECO:0000313" key="3">
    <source>
        <dbReference type="EMBL" id="CAG8384489.1"/>
    </source>
</evidence>
<dbReference type="OrthoDB" id="4179303at2759"/>
<dbReference type="InterPro" id="IPR045851">
    <property type="entry name" value="AMP-bd_C_sf"/>
</dbReference>
<dbReference type="GO" id="GO:0006631">
    <property type="term" value="P:fatty acid metabolic process"/>
    <property type="evidence" value="ECO:0007669"/>
    <property type="project" value="TreeGrafter"/>
</dbReference>
<reference evidence="3" key="1">
    <citation type="submission" date="2021-07" db="EMBL/GenBank/DDBJ databases">
        <authorList>
            <person name="Branca A.L. A."/>
        </authorList>
    </citation>
    <scope>NUCLEOTIDE SEQUENCE</scope>
</reference>
<dbReference type="Pfam" id="PF13193">
    <property type="entry name" value="AMP-binding_C"/>
    <property type="match status" value="1"/>
</dbReference>
<dbReference type="Gene3D" id="3.30.300.30">
    <property type="match status" value="1"/>
</dbReference>
<evidence type="ECO:0000313" key="4">
    <source>
        <dbReference type="Proteomes" id="UP001152592"/>
    </source>
</evidence>
<dbReference type="AlphaFoldDB" id="A0A9W4J7Q4"/>
<dbReference type="Proteomes" id="UP001152592">
    <property type="component" value="Unassembled WGS sequence"/>
</dbReference>
<evidence type="ECO:0000259" key="2">
    <source>
        <dbReference type="Pfam" id="PF13193"/>
    </source>
</evidence>
<feature type="domain" description="AMP-dependent synthetase/ligase" evidence="1">
    <location>
        <begin position="230"/>
        <end position="433"/>
    </location>
</feature>
<name>A0A9W4J7Q4_9EURO</name>
<dbReference type="InterPro" id="IPR025110">
    <property type="entry name" value="AMP-bd_C"/>
</dbReference>
<proteinExistence type="predicted"/>
<dbReference type="PANTHER" id="PTHR43201">
    <property type="entry name" value="ACYL-COA SYNTHETASE"/>
    <property type="match status" value="1"/>
</dbReference>
<dbReference type="Pfam" id="PF00501">
    <property type="entry name" value="AMP-binding"/>
    <property type="match status" value="2"/>
</dbReference>
<sequence length="590" mass="64564">MDPNLALVYGSKEPQLCLKTMKDLIDDQAVKYGDCPAVVFPWQSVRLSYRQLADRSKVLAKAMLEMGLCHGDCVGIMAGNCYQYIEVFLGGARIGCPVVVLNNTYTPIELSNAVQRSSCKLVFHATSIGSRELTGHITTLRGTQFPNPALPELRRIVSLGPGGFSEEGVQVQPYNTFTSNGLSVFMDDATLERAEKKVAREDVVNLQFTSGECLDTSCAVNANAYICPQGTTGSPKAAMLTHTNLINNAQFIGGAMQLTPDDVICCPPPMFHCFGLVLGFLSTFYRGSSIVFPSDYFDVTKVVDAIINEDATVLLGVPTMYVAELEVMAKTGQRPRRLRTGLASGSTVSQNLMEQLRETMGVEKMLIAYGMTETSPVSFITSLDDSDEKGTTTVGQVIPHTAAKVIDEKGKILSRGQRGELCTSGFVLQKGYWRNEEKTKEVMRRDENGVLWMHTGDEAMIDADGFAHITGRIKDLIIRGGENIFPREIEERLMSHPSISEASVVGIKDERYGEVVGCFLKNSGQQKPADQEIQQFVGERLGRHKAPQHVFWLGDAGVGADFPKTGSGKHQKHLMRDIGNRLTGGVKAKL</sequence>